<proteinExistence type="predicted"/>
<dbReference type="PROSITE" id="PS51746">
    <property type="entry name" value="PPM_2"/>
    <property type="match status" value="1"/>
</dbReference>
<dbReference type="Pfam" id="PF13672">
    <property type="entry name" value="PP2C_2"/>
    <property type="match status" value="1"/>
</dbReference>
<evidence type="ECO:0000313" key="2">
    <source>
        <dbReference type="EMBL" id="GIJ60463.1"/>
    </source>
</evidence>
<dbReference type="CDD" id="cd00143">
    <property type="entry name" value="PP2Cc"/>
    <property type="match status" value="1"/>
</dbReference>
<dbReference type="InterPro" id="IPR001932">
    <property type="entry name" value="PPM-type_phosphatase-like_dom"/>
</dbReference>
<feature type="domain" description="PPM-type phosphatase" evidence="1">
    <location>
        <begin position="12"/>
        <end position="244"/>
    </location>
</feature>
<name>A0A8J4E3Z4_9ACTN</name>
<dbReference type="InterPro" id="IPR036457">
    <property type="entry name" value="PPM-type-like_dom_sf"/>
</dbReference>
<comment type="caution">
    <text evidence="2">The sequence shown here is derived from an EMBL/GenBank/DDBJ whole genome shotgun (WGS) entry which is preliminary data.</text>
</comment>
<evidence type="ECO:0000259" key="1">
    <source>
        <dbReference type="PROSITE" id="PS51746"/>
    </source>
</evidence>
<dbReference type="RefSeq" id="WP_239152226.1">
    <property type="nucleotide sequence ID" value="NZ_BOPG01000056.1"/>
</dbReference>
<accession>A0A8J4E3Z4</accession>
<dbReference type="Proteomes" id="UP000612585">
    <property type="component" value="Unassembled WGS sequence"/>
</dbReference>
<dbReference type="SMART" id="SM00332">
    <property type="entry name" value="PP2Cc"/>
    <property type="match status" value="1"/>
</dbReference>
<dbReference type="Gene3D" id="3.60.40.10">
    <property type="entry name" value="PPM-type phosphatase domain"/>
    <property type="match status" value="1"/>
</dbReference>
<dbReference type="SMART" id="SM00331">
    <property type="entry name" value="PP2C_SIG"/>
    <property type="match status" value="1"/>
</dbReference>
<dbReference type="AlphaFoldDB" id="A0A8J4E3Z4"/>
<sequence>MNSYLVGERRLSVAGGTDVGRRYPANFDVMHVDGDRPVVAVADGMGAGRGSALAGRTAVDGFVAAARAAGARPEAGALRAAVADVQRQVNRAGADLGELTGCTLTALVGCEPDAAWIVHVGDSRAYRWRDGLLEQLTVDHTMAWLGAVNGWYPFDSPQAARDRYHLTRYVGHPAMPEPDLLHVSLRPGDVLCLCTDGIAEQVPYRRLAEVLGTGRSPADMVGHLITDAAAAGGSDNATAVVIAVAGDR</sequence>
<reference evidence="2" key="1">
    <citation type="submission" date="2021-01" db="EMBL/GenBank/DDBJ databases">
        <title>Whole genome shotgun sequence of Virgisporangium aurantiacum NBRC 16421.</title>
        <authorList>
            <person name="Komaki H."/>
            <person name="Tamura T."/>
        </authorList>
    </citation>
    <scope>NUCLEOTIDE SEQUENCE</scope>
    <source>
        <strain evidence="2">NBRC 16421</strain>
    </source>
</reference>
<evidence type="ECO:0000313" key="3">
    <source>
        <dbReference type="Proteomes" id="UP000612585"/>
    </source>
</evidence>
<dbReference type="SUPFAM" id="SSF81606">
    <property type="entry name" value="PP2C-like"/>
    <property type="match status" value="1"/>
</dbReference>
<organism evidence="2 3">
    <name type="scientific">Virgisporangium aurantiacum</name>
    <dbReference type="NCBI Taxonomy" id="175570"/>
    <lineage>
        <taxon>Bacteria</taxon>
        <taxon>Bacillati</taxon>
        <taxon>Actinomycetota</taxon>
        <taxon>Actinomycetes</taxon>
        <taxon>Micromonosporales</taxon>
        <taxon>Micromonosporaceae</taxon>
        <taxon>Virgisporangium</taxon>
    </lineage>
</organism>
<keyword evidence="3" id="KW-1185">Reference proteome</keyword>
<gene>
    <name evidence="2" type="ORF">Vau01_079790</name>
</gene>
<dbReference type="EMBL" id="BOPG01000056">
    <property type="protein sequence ID" value="GIJ60463.1"/>
    <property type="molecule type" value="Genomic_DNA"/>
</dbReference>
<protein>
    <submittedName>
        <fullName evidence="2">Protein phosphatase</fullName>
    </submittedName>
</protein>